<dbReference type="AlphaFoldDB" id="G0MMG5"/>
<dbReference type="Proteomes" id="UP000008068">
    <property type="component" value="Unassembled WGS sequence"/>
</dbReference>
<evidence type="ECO:0000313" key="12">
    <source>
        <dbReference type="Proteomes" id="UP000008068"/>
    </source>
</evidence>
<dbReference type="Gene3D" id="3.30.40.10">
    <property type="entry name" value="Zinc/RING finger domain, C3HC4 (zinc finger)"/>
    <property type="match status" value="1"/>
</dbReference>
<dbReference type="HOGENOM" id="CLU_009823_4_1_1"/>
<dbReference type="Gene3D" id="1.20.120.1750">
    <property type="match status" value="1"/>
</dbReference>
<evidence type="ECO:0000256" key="9">
    <source>
        <dbReference type="ARBA" id="ARBA00022833"/>
    </source>
</evidence>
<dbReference type="EMBL" id="GL379802">
    <property type="protein sequence ID" value="EGT37547.1"/>
    <property type="molecule type" value="Genomic_DNA"/>
</dbReference>
<keyword evidence="12" id="KW-1185">Reference proteome</keyword>
<evidence type="ECO:0000256" key="4">
    <source>
        <dbReference type="ARBA" id="ARBA00022679"/>
    </source>
</evidence>
<keyword evidence="8" id="KW-0833">Ubl conjugation pathway</keyword>
<dbReference type="InterPro" id="IPR044066">
    <property type="entry name" value="TRIAD_supradom"/>
</dbReference>
<accession>G0MMG5</accession>
<dbReference type="Pfam" id="PF01485">
    <property type="entry name" value="IBR"/>
    <property type="match status" value="1"/>
</dbReference>
<feature type="domain" description="RING-type" evidence="10">
    <location>
        <begin position="91"/>
        <end position="301"/>
    </location>
</feature>
<dbReference type="SMART" id="SM00647">
    <property type="entry name" value="IBR"/>
    <property type="match status" value="2"/>
</dbReference>
<dbReference type="eggNOG" id="KOG1815">
    <property type="taxonomic scope" value="Eukaryota"/>
</dbReference>
<comment type="catalytic activity">
    <reaction evidence="1">
        <text>[E2 ubiquitin-conjugating enzyme]-S-ubiquitinyl-L-cysteine + [acceptor protein]-L-lysine = [E2 ubiquitin-conjugating enzyme]-L-cysteine + [acceptor protein]-N(6)-ubiquitinyl-L-lysine.</text>
        <dbReference type="EC" id="2.3.2.31"/>
    </reaction>
</comment>
<reference evidence="12" key="1">
    <citation type="submission" date="2011-07" db="EMBL/GenBank/DDBJ databases">
        <authorList>
            <consortium name="Caenorhabditis brenneri Sequencing and Analysis Consortium"/>
            <person name="Wilson R.K."/>
        </authorList>
    </citation>
    <scope>NUCLEOTIDE SEQUENCE [LARGE SCALE GENOMIC DNA]</scope>
    <source>
        <strain evidence="12">PB2801</strain>
    </source>
</reference>
<evidence type="ECO:0000256" key="7">
    <source>
        <dbReference type="ARBA" id="ARBA00022771"/>
    </source>
</evidence>
<dbReference type="InterPro" id="IPR002867">
    <property type="entry name" value="IBR_dom"/>
</dbReference>
<evidence type="ECO:0000313" key="11">
    <source>
        <dbReference type="EMBL" id="EGT37547.1"/>
    </source>
</evidence>
<evidence type="ECO:0000256" key="2">
    <source>
        <dbReference type="ARBA" id="ARBA00004906"/>
    </source>
</evidence>
<dbReference type="PANTHER" id="PTHR11685">
    <property type="entry name" value="RBR FAMILY RING FINGER AND IBR DOMAIN-CONTAINING"/>
    <property type="match status" value="1"/>
</dbReference>
<dbReference type="GO" id="GO:0016567">
    <property type="term" value="P:protein ubiquitination"/>
    <property type="evidence" value="ECO:0007669"/>
    <property type="project" value="InterPro"/>
</dbReference>
<dbReference type="Pfam" id="PF22605">
    <property type="entry name" value="IBR_2"/>
    <property type="match status" value="1"/>
</dbReference>
<dbReference type="STRING" id="135651.G0MMG5"/>
<evidence type="ECO:0000256" key="1">
    <source>
        <dbReference type="ARBA" id="ARBA00001798"/>
    </source>
</evidence>
<dbReference type="OrthoDB" id="69641at2759"/>
<organism evidence="12">
    <name type="scientific">Caenorhabditis brenneri</name>
    <name type="common">Nematode worm</name>
    <dbReference type="NCBI Taxonomy" id="135651"/>
    <lineage>
        <taxon>Eukaryota</taxon>
        <taxon>Metazoa</taxon>
        <taxon>Ecdysozoa</taxon>
        <taxon>Nematoda</taxon>
        <taxon>Chromadorea</taxon>
        <taxon>Rhabditida</taxon>
        <taxon>Rhabditina</taxon>
        <taxon>Rhabditomorpha</taxon>
        <taxon>Rhabditoidea</taxon>
        <taxon>Rhabditidae</taxon>
        <taxon>Peloderinae</taxon>
        <taxon>Caenorhabditis</taxon>
    </lineage>
</organism>
<proteinExistence type="predicted"/>
<name>G0MMG5_CAEBE</name>
<evidence type="ECO:0000256" key="8">
    <source>
        <dbReference type="ARBA" id="ARBA00022786"/>
    </source>
</evidence>
<evidence type="ECO:0000256" key="6">
    <source>
        <dbReference type="ARBA" id="ARBA00022737"/>
    </source>
</evidence>
<keyword evidence="7" id="KW-0863">Zinc-finger</keyword>
<evidence type="ECO:0000256" key="3">
    <source>
        <dbReference type="ARBA" id="ARBA00012251"/>
    </source>
</evidence>
<evidence type="ECO:0000256" key="5">
    <source>
        <dbReference type="ARBA" id="ARBA00022723"/>
    </source>
</evidence>
<dbReference type="PROSITE" id="PS51873">
    <property type="entry name" value="TRIAD"/>
    <property type="match status" value="1"/>
</dbReference>
<dbReference type="InterPro" id="IPR031127">
    <property type="entry name" value="E3_UB_ligase_RBR"/>
</dbReference>
<keyword evidence="4" id="KW-0808">Transferase</keyword>
<dbReference type="InterPro" id="IPR013083">
    <property type="entry name" value="Znf_RING/FYVE/PHD"/>
</dbReference>
<keyword evidence="9" id="KW-0862">Zinc</keyword>
<comment type="pathway">
    <text evidence="2">Protein modification; protein ubiquitination.</text>
</comment>
<dbReference type="InParanoid" id="G0MMG5"/>
<dbReference type="GO" id="GO:0061630">
    <property type="term" value="F:ubiquitin protein ligase activity"/>
    <property type="evidence" value="ECO:0007669"/>
    <property type="project" value="UniProtKB-EC"/>
</dbReference>
<dbReference type="InterPro" id="IPR054694">
    <property type="entry name" value="Parkin-like_IBR"/>
</dbReference>
<evidence type="ECO:0000259" key="10">
    <source>
        <dbReference type="PROSITE" id="PS51873"/>
    </source>
</evidence>
<gene>
    <name evidence="11" type="ORF">CAEBREN_02319</name>
</gene>
<protein>
    <recommendedName>
        <fullName evidence="3">RBR-type E3 ubiquitin transferase</fullName>
        <ecNumber evidence="3">2.3.2.31</ecNumber>
    </recommendedName>
</protein>
<keyword evidence="5" id="KW-0479">Metal-binding</keyword>
<dbReference type="GO" id="GO:0008270">
    <property type="term" value="F:zinc ion binding"/>
    <property type="evidence" value="ECO:0007669"/>
    <property type="project" value="UniProtKB-KW"/>
</dbReference>
<keyword evidence="6" id="KW-0677">Repeat</keyword>
<dbReference type="EC" id="2.3.2.31" evidence="3"/>
<dbReference type="SUPFAM" id="SSF57850">
    <property type="entry name" value="RING/U-box"/>
    <property type="match status" value="3"/>
</dbReference>
<sequence length="429" mass="49491">MSSQCDNIEMSVLRNSTPYQVLSQYEIATVIGSVIIKAMHYLKLTPDQCLTLLLKFKWDLDSLKETFDAFNDTQKFLLENHIVPRETVVMGFPECSICCFEGKLLSLACGHQACEDCWKQYLKQKVQDGEALLECMDSSCKLLIDVKFIVRYKELEASNRKLVIDSYVESSFDMTWCAKECGMAIKRLQLSDTAPVACSCGSVFCFSCERASHLPATCRQMQLWEKKCATMPPPGKSDSSDSTTQEWLVINTKGCPRCSTLIEKNGGCSHMKCPNKKCRFSFCWKCHESWSKHKFSCDKKKLSALQSRVNQEVNFKVFQLYFEKIEKQKKKLKQEGSLPESSKLLVECRQTLIHSYIFAFYLSRGDYFTKFEQIQKILEQRTNELSRVLDELSGNEESMRNVEQAGQNCQDTQSEYMWNFMVFHRLVTD</sequence>